<gene>
    <name evidence="1" type="ORF">S01H4_51091</name>
</gene>
<dbReference type="EMBL" id="BART01029067">
    <property type="protein sequence ID" value="GAG96689.1"/>
    <property type="molecule type" value="Genomic_DNA"/>
</dbReference>
<evidence type="ECO:0000313" key="1">
    <source>
        <dbReference type="EMBL" id="GAG96689.1"/>
    </source>
</evidence>
<sequence>GNVIDIPEGPGQRGYAKAKVEVRQLLDGSWRVYYKNKLIAKTAPTPLKEPIRAKPRRKSKVRAASQESWVYIASAAR</sequence>
<proteinExistence type="predicted"/>
<feature type="non-terminal residue" evidence="1">
    <location>
        <position position="1"/>
    </location>
</feature>
<organism evidence="1">
    <name type="scientific">marine sediment metagenome</name>
    <dbReference type="NCBI Taxonomy" id="412755"/>
    <lineage>
        <taxon>unclassified sequences</taxon>
        <taxon>metagenomes</taxon>
        <taxon>ecological metagenomes</taxon>
    </lineage>
</organism>
<name>X1BL98_9ZZZZ</name>
<reference evidence="1" key="1">
    <citation type="journal article" date="2014" name="Front. Microbiol.">
        <title>High frequency of phylogenetically diverse reductive dehalogenase-homologous genes in deep subseafloor sedimentary metagenomes.</title>
        <authorList>
            <person name="Kawai M."/>
            <person name="Futagami T."/>
            <person name="Toyoda A."/>
            <person name="Takaki Y."/>
            <person name="Nishi S."/>
            <person name="Hori S."/>
            <person name="Arai W."/>
            <person name="Tsubouchi T."/>
            <person name="Morono Y."/>
            <person name="Uchiyama I."/>
            <person name="Ito T."/>
            <person name="Fujiyama A."/>
            <person name="Inagaki F."/>
            <person name="Takami H."/>
        </authorList>
    </citation>
    <scope>NUCLEOTIDE SEQUENCE</scope>
    <source>
        <strain evidence="1">Expedition CK06-06</strain>
    </source>
</reference>
<protein>
    <submittedName>
        <fullName evidence="1">Uncharacterized protein</fullName>
    </submittedName>
</protein>
<dbReference type="AlphaFoldDB" id="X1BL98"/>
<accession>X1BL98</accession>
<comment type="caution">
    <text evidence="1">The sequence shown here is derived from an EMBL/GenBank/DDBJ whole genome shotgun (WGS) entry which is preliminary data.</text>
</comment>